<feature type="modified residue" description="N6-(pyridoxal phosphate)lysine" evidence="4">
    <location>
        <position position="184"/>
    </location>
</feature>
<dbReference type="AlphaFoldDB" id="A0A5C6CFK3"/>
<dbReference type="SUPFAM" id="SSF53383">
    <property type="entry name" value="PLP-dependent transferases"/>
    <property type="match status" value="1"/>
</dbReference>
<dbReference type="Gene3D" id="3.90.1150.10">
    <property type="entry name" value="Aspartate Aminotransferase, domain 1"/>
    <property type="match status" value="1"/>
</dbReference>
<dbReference type="InterPro" id="IPR015421">
    <property type="entry name" value="PyrdxlP-dep_Trfase_major"/>
</dbReference>
<protein>
    <submittedName>
        <fullName evidence="6">UDP-2-acetamido-2-deoxy-3-oxo-D-glucuronate aminotransferase</fullName>
        <ecNumber evidence="6">2.6.1.98</ecNumber>
    </submittedName>
</protein>
<dbReference type="PANTHER" id="PTHR30244:SF36">
    <property type="entry name" value="3-OXO-GLUCOSE-6-PHOSPHATE:GLUTAMATE AMINOTRANSFERASE"/>
    <property type="match status" value="1"/>
</dbReference>
<dbReference type="Gene3D" id="3.40.640.10">
    <property type="entry name" value="Type I PLP-dependent aspartate aminotransferase-like (Major domain)"/>
    <property type="match status" value="1"/>
</dbReference>
<evidence type="ECO:0000256" key="3">
    <source>
        <dbReference type="PIRSR" id="PIRSR000390-1"/>
    </source>
</evidence>
<keyword evidence="6" id="KW-0808">Transferase</keyword>
<evidence type="ECO:0000256" key="5">
    <source>
        <dbReference type="RuleBase" id="RU004508"/>
    </source>
</evidence>
<dbReference type="Pfam" id="PF01041">
    <property type="entry name" value="DegT_DnrJ_EryC1"/>
    <property type="match status" value="1"/>
</dbReference>
<keyword evidence="1 4" id="KW-0663">Pyridoxal phosphate</keyword>
<evidence type="ECO:0000256" key="1">
    <source>
        <dbReference type="ARBA" id="ARBA00022898"/>
    </source>
</evidence>
<dbReference type="Proteomes" id="UP000316304">
    <property type="component" value="Unassembled WGS sequence"/>
</dbReference>
<dbReference type="EC" id="2.6.1.98" evidence="6"/>
<dbReference type="PANTHER" id="PTHR30244">
    <property type="entry name" value="TRANSAMINASE"/>
    <property type="match status" value="1"/>
</dbReference>
<name>A0A5C6CFK3_9BACT</name>
<dbReference type="InterPro" id="IPR000653">
    <property type="entry name" value="DegT/StrS_aminotransferase"/>
</dbReference>
<evidence type="ECO:0000256" key="2">
    <source>
        <dbReference type="ARBA" id="ARBA00037999"/>
    </source>
</evidence>
<organism evidence="6 7">
    <name type="scientific">Novipirellula galeiformis</name>
    <dbReference type="NCBI Taxonomy" id="2528004"/>
    <lineage>
        <taxon>Bacteria</taxon>
        <taxon>Pseudomonadati</taxon>
        <taxon>Planctomycetota</taxon>
        <taxon>Planctomycetia</taxon>
        <taxon>Pirellulales</taxon>
        <taxon>Pirellulaceae</taxon>
        <taxon>Novipirellula</taxon>
    </lineage>
</organism>
<comment type="caution">
    <text evidence="6">The sequence shown here is derived from an EMBL/GenBank/DDBJ whole genome shotgun (WGS) entry which is preliminary data.</text>
</comment>
<feature type="active site" description="Proton acceptor" evidence="3">
    <location>
        <position position="184"/>
    </location>
</feature>
<dbReference type="GO" id="GO:0008483">
    <property type="term" value="F:transaminase activity"/>
    <property type="evidence" value="ECO:0007669"/>
    <property type="project" value="UniProtKB-KW"/>
</dbReference>
<comment type="similarity">
    <text evidence="2 5">Belongs to the DegT/DnrJ/EryC1 family.</text>
</comment>
<accession>A0A5C6CFK3</accession>
<dbReference type="GO" id="GO:0000271">
    <property type="term" value="P:polysaccharide biosynthetic process"/>
    <property type="evidence" value="ECO:0007669"/>
    <property type="project" value="TreeGrafter"/>
</dbReference>
<reference evidence="6 7" key="1">
    <citation type="submission" date="2019-02" db="EMBL/GenBank/DDBJ databases">
        <title>Deep-cultivation of Planctomycetes and their phenomic and genomic characterization uncovers novel biology.</title>
        <authorList>
            <person name="Wiegand S."/>
            <person name="Jogler M."/>
            <person name="Boedeker C."/>
            <person name="Pinto D."/>
            <person name="Vollmers J."/>
            <person name="Rivas-Marin E."/>
            <person name="Kohn T."/>
            <person name="Peeters S.H."/>
            <person name="Heuer A."/>
            <person name="Rast P."/>
            <person name="Oberbeckmann S."/>
            <person name="Bunk B."/>
            <person name="Jeske O."/>
            <person name="Meyerdierks A."/>
            <person name="Storesund J.E."/>
            <person name="Kallscheuer N."/>
            <person name="Luecker S."/>
            <person name="Lage O.M."/>
            <person name="Pohl T."/>
            <person name="Merkel B.J."/>
            <person name="Hornburger P."/>
            <person name="Mueller R.-W."/>
            <person name="Bruemmer F."/>
            <person name="Labrenz M."/>
            <person name="Spormann A.M."/>
            <person name="Op Den Camp H."/>
            <person name="Overmann J."/>
            <person name="Amann R."/>
            <person name="Jetten M.S.M."/>
            <person name="Mascher T."/>
            <person name="Medema M.H."/>
            <person name="Devos D.P."/>
            <person name="Kaster A.-K."/>
            <person name="Ovreas L."/>
            <person name="Rohde M."/>
            <person name="Galperin M.Y."/>
            <person name="Jogler C."/>
        </authorList>
    </citation>
    <scope>NUCLEOTIDE SEQUENCE [LARGE SCALE GENOMIC DNA]</scope>
    <source>
        <strain evidence="6 7">Pla52o</strain>
    </source>
</reference>
<dbReference type="PIRSF" id="PIRSF000390">
    <property type="entry name" value="PLP_StrS"/>
    <property type="match status" value="1"/>
</dbReference>
<keyword evidence="6" id="KW-0032">Aminotransferase</keyword>
<proteinExistence type="inferred from homology"/>
<dbReference type="InterPro" id="IPR015422">
    <property type="entry name" value="PyrdxlP-dep_Trfase_small"/>
</dbReference>
<sequence>MPLAIPPWPPQTPEIATALMQCMQNGDWGRYESQSKATLLASLQKKFEIEHVRLCCSGTAAIELSLRVAGVGDGDEVILCALDYPGNLRCVELIGAKPVLVDVAPSNFGPDLESVTKASSKQVRAVIASHLYGRACDIGALRDLCDANDWVLIEDVCQSPGMTIDGRAAGTFGHLATLSFGGSKPLSSGNGGAILATDNRLAARLGGLLDRPSDAFPLSALQASVLVPQIARLQTDNEHRNRIAKQIQQQLEKRDASLQCICETNIAVDPAYYKLALQTESVAIRDAMVAAATQHDLPLGKSFRAMSRLSDRRCRKPVPLDRAQMLADQICVLDHRALLIDEADVGELCELLLESSRGCGR</sequence>
<evidence type="ECO:0000313" key="6">
    <source>
        <dbReference type="EMBL" id="TWU23078.1"/>
    </source>
</evidence>
<evidence type="ECO:0000313" key="7">
    <source>
        <dbReference type="Proteomes" id="UP000316304"/>
    </source>
</evidence>
<gene>
    <name evidence="6" type="primary">wbpE</name>
    <name evidence="6" type="ORF">Pla52o_26120</name>
</gene>
<dbReference type="OrthoDB" id="257609at2"/>
<dbReference type="GO" id="GO:0030170">
    <property type="term" value="F:pyridoxal phosphate binding"/>
    <property type="evidence" value="ECO:0007669"/>
    <property type="project" value="TreeGrafter"/>
</dbReference>
<keyword evidence="7" id="KW-1185">Reference proteome</keyword>
<dbReference type="InterPro" id="IPR015424">
    <property type="entry name" value="PyrdxlP-dep_Trfase"/>
</dbReference>
<dbReference type="RefSeq" id="WP_146594864.1">
    <property type="nucleotide sequence ID" value="NZ_SJPT01000004.1"/>
</dbReference>
<evidence type="ECO:0000256" key="4">
    <source>
        <dbReference type="PIRSR" id="PIRSR000390-2"/>
    </source>
</evidence>
<dbReference type="EMBL" id="SJPT01000004">
    <property type="protein sequence ID" value="TWU23078.1"/>
    <property type="molecule type" value="Genomic_DNA"/>
</dbReference>